<accession>A0A7W9T331</accession>
<dbReference type="RefSeq" id="WP_246399070.1">
    <property type="nucleotide sequence ID" value="NZ_JACHGG010000005.1"/>
</dbReference>
<dbReference type="AlphaFoldDB" id="A0A7W9T331"/>
<comment type="caution">
    <text evidence="1">The sequence shown here is derived from an EMBL/GenBank/DDBJ whole genome shotgun (WGS) entry which is preliminary data.</text>
</comment>
<dbReference type="NCBIfam" id="TIGR02436">
    <property type="entry name" value="four helix bundle protein"/>
    <property type="match status" value="1"/>
</dbReference>
<dbReference type="Proteomes" id="UP000532746">
    <property type="component" value="Unassembled WGS sequence"/>
</dbReference>
<dbReference type="PIRSF" id="PIRSF035652">
    <property type="entry name" value="CHP02436"/>
    <property type="match status" value="1"/>
</dbReference>
<reference evidence="1 2" key="1">
    <citation type="submission" date="2020-08" db="EMBL/GenBank/DDBJ databases">
        <title>Genomic Encyclopedia of Type Strains, Phase IV (KMG-IV): sequencing the most valuable type-strain genomes for metagenomic binning, comparative biology and taxonomic classification.</title>
        <authorList>
            <person name="Goeker M."/>
        </authorList>
    </citation>
    <scope>NUCLEOTIDE SEQUENCE [LARGE SCALE GENOMIC DNA]</scope>
    <source>
        <strain evidence="1 2">DSM 26718</strain>
    </source>
</reference>
<keyword evidence="2" id="KW-1185">Reference proteome</keyword>
<dbReference type="EMBL" id="JACHGG010000005">
    <property type="protein sequence ID" value="MBB6060672.1"/>
    <property type="molecule type" value="Genomic_DNA"/>
</dbReference>
<name>A0A7W9T331_9BACT</name>
<gene>
    <name evidence="1" type="ORF">HNQ93_003546</name>
</gene>
<sequence>MWMKQDDIVLAKSYAFAVRSVRLYKHLRRQGEAPPLAAQILRSGTSVGANVEEAIGGFSRRDFIAKCSVAYKEARETHVWLRLLRDTECLEARLADSLLEEAEELKKLLAASFSLPAKMLNQSRNNF</sequence>
<evidence type="ECO:0000313" key="1">
    <source>
        <dbReference type="EMBL" id="MBB6060672.1"/>
    </source>
</evidence>
<organism evidence="1 2">
    <name type="scientific">Hymenobacter luteus</name>
    <dbReference type="NCBI Taxonomy" id="1411122"/>
    <lineage>
        <taxon>Bacteria</taxon>
        <taxon>Pseudomonadati</taxon>
        <taxon>Bacteroidota</taxon>
        <taxon>Cytophagia</taxon>
        <taxon>Cytophagales</taxon>
        <taxon>Hymenobacteraceae</taxon>
        <taxon>Hymenobacter</taxon>
    </lineage>
</organism>
<protein>
    <submittedName>
        <fullName evidence="1">Four helix bundle protein</fullName>
    </submittedName>
</protein>
<dbReference type="Pfam" id="PF05635">
    <property type="entry name" value="23S_rRNA_IVP"/>
    <property type="match status" value="1"/>
</dbReference>
<evidence type="ECO:0000313" key="2">
    <source>
        <dbReference type="Proteomes" id="UP000532746"/>
    </source>
</evidence>
<proteinExistence type="predicted"/>
<dbReference type="SUPFAM" id="SSF158446">
    <property type="entry name" value="IVS-encoded protein-like"/>
    <property type="match status" value="1"/>
</dbReference>
<dbReference type="PANTHER" id="PTHR38471">
    <property type="entry name" value="FOUR HELIX BUNDLE PROTEIN"/>
    <property type="match status" value="1"/>
</dbReference>
<dbReference type="Gene3D" id="1.20.1440.60">
    <property type="entry name" value="23S rRNA-intervening sequence"/>
    <property type="match status" value="1"/>
</dbReference>
<dbReference type="PANTHER" id="PTHR38471:SF2">
    <property type="entry name" value="FOUR HELIX BUNDLE PROTEIN"/>
    <property type="match status" value="1"/>
</dbReference>
<dbReference type="InterPro" id="IPR036583">
    <property type="entry name" value="23S_rRNA_IVS_sf"/>
</dbReference>
<dbReference type="InterPro" id="IPR012657">
    <property type="entry name" value="23S_rRNA-intervening_sequence"/>
</dbReference>